<dbReference type="PANTHER" id="PTHR30627:SF2">
    <property type="entry name" value="PEPTIDOGLYCAN D,D-TRANSPEPTIDASE MRDA"/>
    <property type="match status" value="1"/>
</dbReference>
<dbReference type="STRING" id="29341.RSJ17_14220"/>
<feature type="transmembrane region" description="Helical" evidence="12">
    <location>
        <begin position="12"/>
        <end position="34"/>
    </location>
</feature>
<dbReference type="PANTHER" id="PTHR30627">
    <property type="entry name" value="PEPTIDOGLYCAN D,D-TRANSPEPTIDASE"/>
    <property type="match status" value="1"/>
</dbReference>
<evidence type="ECO:0000313" key="16">
    <source>
        <dbReference type="Proteomes" id="UP000031366"/>
    </source>
</evidence>
<keyword evidence="10" id="KW-0961">Cell wall biogenesis/degradation</keyword>
<evidence type="ECO:0000259" key="14">
    <source>
        <dbReference type="Pfam" id="PF03717"/>
    </source>
</evidence>
<feature type="region of interest" description="Disordered" evidence="11">
    <location>
        <begin position="938"/>
        <end position="977"/>
    </location>
</feature>
<keyword evidence="4" id="KW-1003">Cell membrane</keyword>
<reference evidence="15 16" key="1">
    <citation type="journal article" date="2015" name="Infect. Genet. Evol.">
        <title>Genomic sequences of six botulinum neurotoxin-producing strains representing three clostridial species illustrate the mobility and diversity of botulinum neurotoxin genes.</title>
        <authorList>
            <person name="Smith T.J."/>
            <person name="Hill K.K."/>
            <person name="Xie G."/>
            <person name="Foley B.T."/>
            <person name="Williamson C.H."/>
            <person name="Foster J.T."/>
            <person name="Johnson S.L."/>
            <person name="Chertkov O."/>
            <person name="Teshima H."/>
            <person name="Gibbons H.S."/>
            <person name="Johnsky L.A."/>
            <person name="Karavis M.A."/>
            <person name="Smith L.A."/>
        </authorList>
    </citation>
    <scope>NUCLEOTIDE SEQUENCE [LARGE SCALE GENOMIC DNA]</scope>
    <source>
        <strain evidence="15 16">CDC 2741</strain>
    </source>
</reference>
<evidence type="ECO:0000256" key="3">
    <source>
        <dbReference type="ARBA" id="ARBA00007171"/>
    </source>
</evidence>
<evidence type="ECO:0000256" key="1">
    <source>
        <dbReference type="ARBA" id="ARBA00004167"/>
    </source>
</evidence>
<dbReference type="Gene3D" id="3.40.710.10">
    <property type="entry name" value="DD-peptidase/beta-lactamase superfamily"/>
    <property type="match status" value="2"/>
</dbReference>
<comment type="similarity">
    <text evidence="3">Belongs to the transpeptidase family.</text>
</comment>
<dbReference type="InterPro" id="IPR036138">
    <property type="entry name" value="PBP_dimer_sf"/>
</dbReference>
<dbReference type="GO" id="GO:0008360">
    <property type="term" value="P:regulation of cell shape"/>
    <property type="evidence" value="ECO:0007669"/>
    <property type="project" value="UniProtKB-KW"/>
</dbReference>
<keyword evidence="6" id="KW-0133">Cell shape</keyword>
<accession>A0A0C1U609</accession>
<dbReference type="SUPFAM" id="SSF56601">
    <property type="entry name" value="beta-lactamase/transpeptidase-like"/>
    <property type="match status" value="1"/>
</dbReference>
<evidence type="ECO:0000256" key="5">
    <source>
        <dbReference type="ARBA" id="ARBA00022692"/>
    </source>
</evidence>
<comment type="caution">
    <text evidence="15">The sequence shown here is derived from an EMBL/GenBank/DDBJ whole genome shotgun (WGS) entry which is preliminary data.</text>
</comment>
<keyword evidence="9 12" id="KW-0472">Membrane</keyword>
<dbReference type="EMBL" id="AYSO01000015">
    <property type="protein sequence ID" value="KIE47203.1"/>
    <property type="molecule type" value="Genomic_DNA"/>
</dbReference>
<dbReference type="Pfam" id="PF03717">
    <property type="entry name" value="PBP_dimer"/>
    <property type="match status" value="1"/>
</dbReference>
<feature type="domain" description="Penicillin-binding protein dimerisation" evidence="14">
    <location>
        <begin position="58"/>
        <end position="339"/>
    </location>
</feature>
<dbReference type="GO" id="GO:0008658">
    <property type="term" value="F:penicillin binding"/>
    <property type="evidence" value="ECO:0007669"/>
    <property type="project" value="InterPro"/>
</dbReference>
<comment type="subcellular location">
    <subcellularLocation>
        <location evidence="2">Cell membrane</location>
    </subcellularLocation>
    <subcellularLocation>
        <location evidence="1">Membrane</location>
        <topology evidence="1">Single-pass membrane protein</topology>
    </subcellularLocation>
</comment>
<dbReference type="InterPro" id="IPR050515">
    <property type="entry name" value="Beta-lactam/transpept"/>
</dbReference>
<feature type="domain" description="Penicillin-binding protein transpeptidase" evidence="13">
    <location>
        <begin position="768"/>
        <end position="920"/>
    </location>
</feature>
<evidence type="ECO:0000259" key="13">
    <source>
        <dbReference type="Pfam" id="PF00905"/>
    </source>
</evidence>
<dbReference type="OrthoDB" id="9757901at2"/>
<dbReference type="GO" id="GO:0071555">
    <property type="term" value="P:cell wall organization"/>
    <property type="evidence" value="ECO:0007669"/>
    <property type="project" value="UniProtKB-KW"/>
</dbReference>
<evidence type="ECO:0000256" key="9">
    <source>
        <dbReference type="ARBA" id="ARBA00023136"/>
    </source>
</evidence>
<keyword evidence="7" id="KW-0573">Peptidoglycan synthesis</keyword>
<dbReference type="Gene3D" id="1.10.10.1230">
    <property type="entry name" value="Penicillin-binding protein, N-terminal non-catalytic domain, head sub-domain"/>
    <property type="match status" value="1"/>
</dbReference>
<evidence type="ECO:0000256" key="8">
    <source>
        <dbReference type="ARBA" id="ARBA00022989"/>
    </source>
</evidence>
<organism evidence="15 16">
    <name type="scientific">Clostridium argentinense CDC 2741</name>
    <dbReference type="NCBI Taxonomy" id="1418104"/>
    <lineage>
        <taxon>Bacteria</taxon>
        <taxon>Bacillati</taxon>
        <taxon>Bacillota</taxon>
        <taxon>Clostridia</taxon>
        <taxon>Eubacteriales</taxon>
        <taxon>Clostridiaceae</taxon>
        <taxon>Clostridium</taxon>
    </lineage>
</organism>
<dbReference type="InterPro" id="IPR005311">
    <property type="entry name" value="PBP_dimer"/>
</dbReference>
<evidence type="ECO:0000256" key="11">
    <source>
        <dbReference type="SAM" id="MobiDB-lite"/>
    </source>
</evidence>
<evidence type="ECO:0000256" key="12">
    <source>
        <dbReference type="SAM" id="Phobius"/>
    </source>
</evidence>
<evidence type="ECO:0000256" key="10">
    <source>
        <dbReference type="ARBA" id="ARBA00023316"/>
    </source>
</evidence>
<dbReference type="InterPro" id="IPR001460">
    <property type="entry name" value="PCN-bd_Tpept"/>
</dbReference>
<dbReference type="RefSeq" id="WP_039632019.1">
    <property type="nucleotide sequence ID" value="NZ_AYSO01000015.1"/>
</dbReference>
<dbReference type="AlphaFoldDB" id="A0A0C1U609"/>
<dbReference type="SUPFAM" id="SSF56519">
    <property type="entry name" value="Penicillin binding protein dimerisation domain"/>
    <property type="match status" value="1"/>
</dbReference>
<dbReference type="InterPro" id="IPR012338">
    <property type="entry name" value="Beta-lactam/transpept-like"/>
</dbReference>
<dbReference type="Pfam" id="PF00905">
    <property type="entry name" value="Transpeptidase"/>
    <property type="match status" value="2"/>
</dbReference>
<keyword evidence="16" id="KW-1185">Reference proteome</keyword>
<dbReference type="Gene3D" id="3.90.1310.10">
    <property type="entry name" value="Penicillin-binding protein 2a (Domain 2)"/>
    <property type="match status" value="1"/>
</dbReference>
<sequence>MVKNNKKEKKISRYTVFFITMAVIFTILIVRLLFLQVVMVEEYREEASKKHYKNVSKVAPRGDIIDRKGEVLATSKQSYALMFTETPESKEVFFDTMEKVFKILDENKISIVDEFPITVEPKFEFKFNAVDEASKQWMELRFKKDRGFQEDIINKLYKGKSESDLSKAELQKVDEELLKITAEEAFNKLFNEYKEQFKKNYEIDIDKKNYSLTDKRRYIIVLDSIKIQSYSGYKPVVISNSLDKEAAFIFEQLQPDLPGIMVETQPIRNYPNGELGSAFLGYTAKIDSWEKEKFEEKGYDVSADKVGKVGLEFSFESILKGTKGQESIEVNKQGRKVKTLGEVEAYPGKTLQLNIDKNIQSVAERALDDTMADLQKQGRRNDVDTTNATRGAAIVMEAKTGKILALASRPGYDPNIFTLTPELSSKYFNSDLEKMGKEYIEKRGLTSISGILDENELSSLSYEQKVDKLLNRMFPLDTTIENNTKSRQDSYDIFPKPLYNYATLSLIPPGSVFKPLTGLAGLEEGVIDLSTTINDAGEYNKRYSDYKGACWIYNQSGGSHGSIDIREALKVSCNYFFYEVADRLFAKGGEKSSGLDYIAKYAWKFGLGVEPNSNKEPKTGIEIPENFGQVYNYESSKNKFANEYVEQIANYLNIGIDSINTTPHYKPIDIRRKNEVGSDKEKSEIAKINEKKTILIDAIKEEMKKDVKGKEEEIVPKMEKLLKDLIESVPEFKEKKYTDKDIKNMAIAINYAIADAISNKKSAANAYDASIGQGMNQFTPLQLTNYMATLVNGGYRYEMQLVDKIIDPVTGEETVIKPQLLDKFDINPEYLEAIKQGMGDVVSATEGTGATAFTNYPLKHGGKTGSSTFNQNQEEALGRTSYAVFLGFAPFDDPEIVTCVIIFDGGHGGYAGPVVRAIYEEYFKEELLKVDPGYQFMYPETQNNSNKNNTTDNKPTNNNENTENNNQEDTLDQNNNQ</sequence>
<gene>
    <name evidence="15" type="ORF">U732_1195</name>
</gene>
<protein>
    <submittedName>
        <fullName evidence="15">Penicillin binding transpeptidase domain protein</fullName>
    </submittedName>
</protein>
<keyword evidence="5 12" id="KW-0812">Transmembrane</keyword>
<feature type="domain" description="Penicillin-binding protein transpeptidase" evidence="13">
    <location>
        <begin position="391"/>
        <end position="624"/>
    </location>
</feature>
<dbReference type="GO" id="GO:0009252">
    <property type="term" value="P:peptidoglycan biosynthetic process"/>
    <property type="evidence" value="ECO:0007669"/>
    <property type="project" value="UniProtKB-KW"/>
</dbReference>
<proteinExistence type="inferred from homology"/>
<keyword evidence="8 12" id="KW-1133">Transmembrane helix</keyword>
<evidence type="ECO:0000256" key="6">
    <source>
        <dbReference type="ARBA" id="ARBA00022960"/>
    </source>
</evidence>
<feature type="compositionally biased region" description="Low complexity" evidence="11">
    <location>
        <begin position="939"/>
        <end position="968"/>
    </location>
</feature>
<dbReference type="GO" id="GO:0071972">
    <property type="term" value="F:peptidoglycan L,D-transpeptidase activity"/>
    <property type="evidence" value="ECO:0007669"/>
    <property type="project" value="TreeGrafter"/>
</dbReference>
<dbReference type="Proteomes" id="UP000031366">
    <property type="component" value="Unassembled WGS sequence"/>
</dbReference>
<dbReference type="GO" id="GO:0005886">
    <property type="term" value="C:plasma membrane"/>
    <property type="evidence" value="ECO:0007669"/>
    <property type="project" value="UniProtKB-SubCell"/>
</dbReference>
<evidence type="ECO:0000256" key="7">
    <source>
        <dbReference type="ARBA" id="ARBA00022984"/>
    </source>
</evidence>
<evidence type="ECO:0000313" key="15">
    <source>
        <dbReference type="EMBL" id="KIE47203.1"/>
    </source>
</evidence>
<evidence type="ECO:0000256" key="4">
    <source>
        <dbReference type="ARBA" id="ARBA00022475"/>
    </source>
</evidence>
<evidence type="ECO:0000256" key="2">
    <source>
        <dbReference type="ARBA" id="ARBA00004236"/>
    </source>
</evidence>
<name>A0A0C1U609_9CLOT</name>